<keyword evidence="4" id="KW-1185">Reference proteome</keyword>
<dbReference type="InterPro" id="IPR011333">
    <property type="entry name" value="SKP1/BTB/POZ_sf"/>
</dbReference>
<evidence type="ECO:0000313" key="3">
    <source>
        <dbReference type="EMBL" id="KAF2667853.1"/>
    </source>
</evidence>
<sequence length="314" mass="35733">MTMAQSRINTTEDQIQIATTIRDKKRKRQEAEALARKRRNICSARWATGGRCEVSSSYSFRGPSIQIIVGEGHDTYTPHTFTVLQDVLTADSLFFRNMLQSKFKEGSEGVVRLPDQDPDVFEVYLKYLYQQKIFTANDLSPQNHEGTYDRPTARDKLQRDARAAAEAVILVQAISLADYLQSDHFHNASIDALIESCQVYGWTQFTTTEAVALVVEVGVPSLLKLTRDILIFEADYIDPEEEVSPEVSKFYYNALAEAVKWLKRGGQPSKRPWDGDRCQYHRHPENKNGDDSVQVEEAENIDPSPWTSSHPPDW</sequence>
<evidence type="ECO:0000256" key="1">
    <source>
        <dbReference type="SAM" id="MobiDB-lite"/>
    </source>
</evidence>
<feature type="compositionally biased region" description="Basic and acidic residues" evidence="1">
    <location>
        <begin position="271"/>
        <end position="290"/>
    </location>
</feature>
<dbReference type="AlphaFoldDB" id="A0A6A6U974"/>
<dbReference type="InterPro" id="IPR000210">
    <property type="entry name" value="BTB/POZ_dom"/>
</dbReference>
<dbReference type="PANTHER" id="PTHR47843:SF2">
    <property type="entry name" value="BTB DOMAIN-CONTAINING PROTEIN"/>
    <property type="match status" value="1"/>
</dbReference>
<reference evidence="3" key="1">
    <citation type="journal article" date="2020" name="Stud. Mycol.">
        <title>101 Dothideomycetes genomes: a test case for predicting lifestyles and emergence of pathogens.</title>
        <authorList>
            <person name="Haridas S."/>
            <person name="Albert R."/>
            <person name="Binder M."/>
            <person name="Bloem J."/>
            <person name="Labutti K."/>
            <person name="Salamov A."/>
            <person name="Andreopoulos B."/>
            <person name="Baker S."/>
            <person name="Barry K."/>
            <person name="Bills G."/>
            <person name="Bluhm B."/>
            <person name="Cannon C."/>
            <person name="Castanera R."/>
            <person name="Culley D."/>
            <person name="Daum C."/>
            <person name="Ezra D."/>
            <person name="Gonzalez J."/>
            <person name="Henrissat B."/>
            <person name="Kuo A."/>
            <person name="Liang C."/>
            <person name="Lipzen A."/>
            <person name="Lutzoni F."/>
            <person name="Magnuson J."/>
            <person name="Mondo S."/>
            <person name="Nolan M."/>
            <person name="Ohm R."/>
            <person name="Pangilinan J."/>
            <person name="Park H.-J."/>
            <person name="Ramirez L."/>
            <person name="Alfaro M."/>
            <person name="Sun H."/>
            <person name="Tritt A."/>
            <person name="Yoshinaga Y."/>
            <person name="Zwiers L.-H."/>
            <person name="Turgeon B."/>
            <person name="Goodwin S."/>
            <person name="Spatafora J."/>
            <person name="Crous P."/>
            <person name="Grigoriev I."/>
        </authorList>
    </citation>
    <scope>NUCLEOTIDE SEQUENCE</scope>
    <source>
        <strain evidence="3">CBS 115976</strain>
    </source>
</reference>
<dbReference type="Pfam" id="PF00651">
    <property type="entry name" value="BTB"/>
    <property type="match status" value="1"/>
</dbReference>
<feature type="compositionally biased region" description="Polar residues" evidence="1">
    <location>
        <begin position="305"/>
        <end position="314"/>
    </location>
</feature>
<proteinExistence type="predicted"/>
<dbReference type="OrthoDB" id="1022638at2759"/>
<dbReference type="SUPFAM" id="SSF54695">
    <property type="entry name" value="POZ domain"/>
    <property type="match status" value="1"/>
</dbReference>
<name>A0A6A6U974_9PEZI</name>
<dbReference type="PROSITE" id="PS50097">
    <property type="entry name" value="BTB"/>
    <property type="match status" value="1"/>
</dbReference>
<dbReference type="Proteomes" id="UP000799302">
    <property type="component" value="Unassembled WGS sequence"/>
</dbReference>
<gene>
    <name evidence="3" type="ORF">BT63DRAFT_441410</name>
</gene>
<feature type="region of interest" description="Disordered" evidence="1">
    <location>
        <begin position="265"/>
        <end position="314"/>
    </location>
</feature>
<organism evidence="3 4">
    <name type="scientific">Microthyrium microscopicum</name>
    <dbReference type="NCBI Taxonomy" id="703497"/>
    <lineage>
        <taxon>Eukaryota</taxon>
        <taxon>Fungi</taxon>
        <taxon>Dikarya</taxon>
        <taxon>Ascomycota</taxon>
        <taxon>Pezizomycotina</taxon>
        <taxon>Dothideomycetes</taxon>
        <taxon>Dothideomycetes incertae sedis</taxon>
        <taxon>Microthyriales</taxon>
        <taxon>Microthyriaceae</taxon>
        <taxon>Microthyrium</taxon>
    </lineage>
</organism>
<dbReference type="Gene3D" id="3.30.710.10">
    <property type="entry name" value="Potassium Channel Kv1.1, Chain A"/>
    <property type="match status" value="1"/>
</dbReference>
<feature type="domain" description="BTB" evidence="2">
    <location>
        <begin position="63"/>
        <end position="137"/>
    </location>
</feature>
<dbReference type="CDD" id="cd18186">
    <property type="entry name" value="BTB_POZ_ZBTB_KLHL-like"/>
    <property type="match status" value="1"/>
</dbReference>
<protein>
    <recommendedName>
        <fullName evidence="2">BTB domain-containing protein</fullName>
    </recommendedName>
</protein>
<evidence type="ECO:0000259" key="2">
    <source>
        <dbReference type="PROSITE" id="PS50097"/>
    </source>
</evidence>
<evidence type="ECO:0000313" key="4">
    <source>
        <dbReference type="Proteomes" id="UP000799302"/>
    </source>
</evidence>
<dbReference type="EMBL" id="MU004237">
    <property type="protein sequence ID" value="KAF2667853.1"/>
    <property type="molecule type" value="Genomic_DNA"/>
</dbReference>
<dbReference type="PANTHER" id="PTHR47843">
    <property type="entry name" value="BTB DOMAIN-CONTAINING PROTEIN-RELATED"/>
    <property type="match status" value="1"/>
</dbReference>
<accession>A0A6A6U974</accession>